<evidence type="ECO:0000259" key="9">
    <source>
        <dbReference type="PROSITE" id="PS51294"/>
    </source>
</evidence>
<feature type="domain" description="HTH myb-type" evidence="9">
    <location>
        <begin position="9"/>
        <end position="61"/>
    </location>
</feature>
<evidence type="ECO:0000256" key="7">
    <source>
        <dbReference type="SAM" id="MobiDB-lite"/>
    </source>
</evidence>
<dbReference type="PANTHER" id="PTHR47994:SF5">
    <property type="entry name" value="F14D16.11-RELATED"/>
    <property type="match status" value="1"/>
</dbReference>
<feature type="domain" description="Myb-like" evidence="8">
    <location>
        <begin position="62"/>
        <end position="112"/>
    </location>
</feature>
<feature type="compositionally biased region" description="Basic and acidic residues" evidence="7">
    <location>
        <begin position="178"/>
        <end position="187"/>
    </location>
</feature>
<keyword evidence="6" id="KW-0539">Nucleus</keyword>
<feature type="domain" description="HTH myb-type" evidence="9">
    <location>
        <begin position="62"/>
        <end position="116"/>
    </location>
</feature>
<dbReference type="PROSITE" id="PS50090">
    <property type="entry name" value="MYB_LIKE"/>
    <property type="match status" value="2"/>
</dbReference>
<dbReference type="Gramene" id="Manes.02G077400.1.v8.1">
    <property type="protein sequence ID" value="Manes.02G077400.1.v8.1.CDS"/>
    <property type="gene ID" value="Manes.02G077400.v8.1"/>
</dbReference>
<feature type="compositionally biased region" description="Low complexity" evidence="7">
    <location>
        <begin position="128"/>
        <end position="153"/>
    </location>
</feature>
<keyword evidence="2" id="KW-0677">Repeat</keyword>
<proteinExistence type="predicted"/>
<dbReference type="FunFam" id="1.10.10.60:FF:000300">
    <property type="entry name" value="Myb transcription factor"/>
    <property type="match status" value="1"/>
</dbReference>
<dbReference type="InterPro" id="IPR009057">
    <property type="entry name" value="Homeodomain-like_sf"/>
</dbReference>
<accession>A0A2C9WDD7</accession>
<gene>
    <name evidence="10" type="ORF">MANES_02G077400v8</name>
</gene>
<evidence type="ECO:0000256" key="6">
    <source>
        <dbReference type="ARBA" id="ARBA00023242"/>
    </source>
</evidence>
<evidence type="ECO:0000259" key="8">
    <source>
        <dbReference type="PROSITE" id="PS50090"/>
    </source>
</evidence>
<dbReference type="PROSITE" id="PS51294">
    <property type="entry name" value="HTH_MYB"/>
    <property type="match status" value="2"/>
</dbReference>
<dbReference type="FunFam" id="1.10.10.60:FF:000069">
    <property type="entry name" value="MYB transcription factor"/>
    <property type="match status" value="1"/>
</dbReference>
<dbReference type="Gene3D" id="1.10.10.60">
    <property type="entry name" value="Homeodomain-like"/>
    <property type="match status" value="2"/>
</dbReference>
<dbReference type="PANTHER" id="PTHR47994">
    <property type="entry name" value="F14D16.11-RELATED"/>
    <property type="match status" value="1"/>
</dbReference>
<organism evidence="10 11">
    <name type="scientific">Manihot esculenta</name>
    <name type="common">Cassava</name>
    <name type="synonym">Jatropha manihot</name>
    <dbReference type="NCBI Taxonomy" id="3983"/>
    <lineage>
        <taxon>Eukaryota</taxon>
        <taxon>Viridiplantae</taxon>
        <taxon>Streptophyta</taxon>
        <taxon>Embryophyta</taxon>
        <taxon>Tracheophyta</taxon>
        <taxon>Spermatophyta</taxon>
        <taxon>Magnoliopsida</taxon>
        <taxon>eudicotyledons</taxon>
        <taxon>Gunneridae</taxon>
        <taxon>Pentapetalae</taxon>
        <taxon>rosids</taxon>
        <taxon>fabids</taxon>
        <taxon>Malpighiales</taxon>
        <taxon>Euphorbiaceae</taxon>
        <taxon>Crotonoideae</taxon>
        <taxon>Manihoteae</taxon>
        <taxon>Manihot</taxon>
    </lineage>
</organism>
<dbReference type="GO" id="GO:0005634">
    <property type="term" value="C:nucleus"/>
    <property type="evidence" value="ECO:0000318"/>
    <property type="project" value="GO_Central"/>
</dbReference>
<feature type="region of interest" description="Disordered" evidence="7">
    <location>
        <begin position="127"/>
        <end position="187"/>
    </location>
</feature>
<protein>
    <recommendedName>
        <fullName evidence="12">MYB family protein</fullName>
    </recommendedName>
</protein>
<name>A0A2C9WDD7_MANES</name>
<evidence type="ECO:0000313" key="11">
    <source>
        <dbReference type="Proteomes" id="UP000091857"/>
    </source>
</evidence>
<dbReference type="SMR" id="A0A2C9WDD7"/>
<keyword evidence="4" id="KW-0238">DNA-binding</keyword>
<dbReference type="InterPro" id="IPR017930">
    <property type="entry name" value="Myb_dom"/>
</dbReference>
<reference evidence="11" key="1">
    <citation type="journal article" date="2016" name="Nat. Biotechnol.">
        <title>Sequencing wild and cultivated cassava and related species reveals extensive interspecific hybridization and genetic diversity.</title>
        <authorList>
            <person name="Bredeson J.V."/>
            <person name="Lyons J.B."/>
            <person name="Prochnik S.E."/>
            <person name="Wu G.A."/>
            <person name="Ha C.M."/>
            <person name="Edsinger-Gonzales E."/>
            <person name="Grimwood J."/>
            <person name="Schmutz J."/>
            <person name="Rabbi I.Y."/>
            <person name="Egesi C."/>
            <person name="Nauluvula P."/>
            <person name="Lebot V."/>
            <person name="Ndunguru J."/>
            <person name="Mkamilo G."/>
            <person name="Bart R.S."/>
            <person name="Setter T.L."/>
            <person name="Gleadow R.M."/>
            <person name="Kulakow P."/>
            <person name="Ferguson M.E."/>
            <person name="Rounsley S."/>
            <person name="Rokhsar D.S."/>
        </authorList>
    </citation>
    <scope>NUCLEOTIDE SEQUENCE [LARGE SCALE GENOMIC DNA]</scope>
    <source>
        <strain evidence="11">cv. AM560-2</strain>
    </source>
</reference>
<evidence type="ECO:0000256" key="5">
    <source>
        <dbReference type="ARBA" id="ARBA00023163"/>
    </source>
</evidence>
<evidence type="ECO:0000313" key="10">
    <source>
        <dbReference type="EMBL" id="OAY57184.1"/>
    </source>
</evidence>
<dbReference type="SUPFAM" id="SSF46689">
    <property type="entry name" value="Homeodomain-like"/>
    <property type="match status" value="1"/>
</dbReference>
<sequence length="312" mass="35464">MGRQPCCDKVGLKKGPWTAEEDKKLINFILTNGQCCWRAVPKLAGLLRCGKSCRLRWTNYLRPDLKRGLLSEYEEKMVIDLHAQLGNRWSKIASHLPGRTDNEIKNHWNTHIKKKLRKMGIDPLTHKQLPTTETSQPQEPQQVQEQKQAQSCSTIAMPEPELEHKKETETSIQSSITEESRVEEDKSIRSTFETMELMNNGFCVDEVPLIEPHEMLVPCAASSSSTTSSSSPSSSSHGSNNNFLEDLQFSDFEWPDNDIDLWGDDLSSCWDLLMNDADSDRKQAAAIDHHPPPINQCPRMVLDQESWTYGIL</sequence>
<keyword evidence="5" id="KW-0804">Transcription</keyword>
<evidence type="ECO:0000256" key="3">
    <source>
        <dbReference type="ARBA" id="ARBA00023015"/>
    </source>
</evidence>
<dbReference type="InterPro" id="IPR001005">
    <property type="entry name" value="SANT/Myb"/>
</dbReference>
<dbReference type="GO" id="GO:0046394">
    <property type="term" value="P:carboxylic acid biosynthetic process"/>
    <property type="evidence" value="ECO:0007669"/>
    <property type="project" value="UniProtKB-ARBA"/>
</dbReference>
<dbReference type="GO" id="GO:0006355">
    <property type="term" value="P:regulation of DNA-templated transcription"/>
    <property type="evidence" value="ECO:0000318"/>
    <property type="project" value="GO_Central"/>
</dbReference>
<comment type="subcellular location">
    <subcellularLocation>
        <location evidence="1">Nucleus</location>
    </subcellularLocation>
</comment>
<dbReference type="InterPro" id="IPR015495">
    <property type="entry name" value="Myb_TF_plants"/>
</dbReference>
<feature type="domain" description="Myb-like" evidence="8">
    <location>
        <begin position="9"/>
        <end position="61"/>
    </location>
</feature>
<dbReference type="Pfam" id="PF00249">
    <property type="entry name" value="Myb_DNA-binding"/>
    <property type="match status" value="2"/>
</dbReference>
<comment type="caution">
    <text evidence="10">The sequence shown here is derived from an EMBL/GenBank/DDBJ whole genome shotgun (WGS) entry which is preliminary data.</text>
</comment>
<dbReference type="EMBL" id="CM004388">
    <property type="protein sequence ID" value="OAY57184.1"/>
    <property type="molecule type" value="Genomic_DNA"/>
</dbReference>
<dbReference type="CDD" id="cd00167">
    <property type="entry name" value="SANT"/>
    <property type="match status" value="2"/>
</dbReference>
<evidence type="ECO:0000256" key="1">
    <source>
        <dbReference type="ARBA" id="ARBA00004123"/>
    </source>
</evidence>
<dbReference type="AlphaFoldDB" id="A0A2C9WDD7"/>
<keyword evidence="3" id="KW-0805">Transcription regulation</keyword>
<feature type="compositionally biased region" description="Low complexity" evidence="7">
    <location>
        <begin position="222"/>
        <end position="236"/>
    </location>
</feature>
<evidence type="ECO:0000256" key="2">
    <source>
        <dbReference type="ARBA" id="ARBA00022737"/>
    </source>
</evidence>
<dbReference type="OrthoDB" id="2143914at2759"/>
<feature type="region of interest" description="Disordered" evidence="7">
    <location>
        <begin position="221"/>
        <end position="242"/>
    </location>
</feature>
<dbReference type="Proteomes" id="UP000091857">
    <property type="component" value="Chromosome 2"/>
</dbReference>
<keyword evidence="11" id="KW-1185">Reference proteome</keyword>
<evidence type="ECO:0008006" key="12">
    <source>
        <dbReference type="Google" id="ProtNLM"/>
    </source>
</evidence>
<dbReference type="GO" id="GO:0000987">
    <property type="term" value="F:cis-regulatory region sequence-specific DNA binding"/>
    <property type="evidence" value="ECO:0000318"/>
    <property type="project" value="GO_Central"/>
</dbReference>
<dbReference type="STRING" id="3983.A0A2C9WDD7"/>
<dbReference type="SMART" id="SM00717">
    <property type="entry name" value="SANT"/>
    <property type="match status" value="2"/>
</dbReference>
<dbReference type="OMA" id="ISWINCF"/>
<evidence type="ECO:0000256" key="4">
    <source>
        <dbReference type="ARBA" id="ARBA00023125"/>
    </source>
</evidence>